<dbReference type="GO" id="GO:0015171">
    <property type="term" value="F:amino acid transmembrane transporter activity"/>
    <property type="evidence" value="ECO:0007669"/>
    <property type="project" value="TreeGrafter"/>
</dbReference>
<dbReference type="Pfam" id="PF01810">
    <property type="entry name" value="LysE"/>
    <property type="match status" value="1"/>
</dbReference>
<dbReference type="Proteomes" id="UP001243844">
    <property type="component" value="Unassembled WGS sequence"/>
</dbReference>
<reference evidence="7" key="1">
    <citation type="submission" date="2023-08" db="EMBL/GenBank/DDBJ databases">
        <title>Emergence of clinically-relevant ST2 carbapenem-resistant Acinetobacter baumannii strains in hospital sewages in Zhejiang, East of China.</title>
        <authorList>
            <person name="Kaichao C."/>
            <person name="Zhang R."/>
        </authorList>
    </citation>
    <scope>NUCLEOTIDE SEQUENCE</scope>
    <source>
        <strain evidence="7">M-RB-37</strain>
    </source>
</reference>
<evidence type="ECO:0000313" key="8">
    <source>
        <dbReference type="Proteomes" id="UP001243844"/>
    </source>
</evidence>
<keyword evidence="4 6" id="KW-1133">Transmembrane helix</keyword>
<organism evidence="7 8">
    <name type="scientific">Acinetobacter rudis</name>
    <dbReference type="NCBI Taxonomy" id="632955"/>
    <lineage>
        <taxon>Bacteria</taxon>
        <taxon>Pseudomonadati</taxon>
        <taxon>Pseudomonadota</taxon>
        <taxon>Gammaproteobacteria</taxon>
        <taxon>Moraxellales</taxon>
        <taxon>Moraxellaceae</taxon>
        <taxon>Acinetobacter</taxon>
    </lineage>
</organism>
<dbReference type="InterPro" id="IPR001123">
    <property type="entry name" value="LeuE-type"/>
</dbReference>
<name>A0AAW8J9H4_9GAMM</name>
<accession>A0AAW8J9H4</accession>
<dbReference type="PANTHER" id="PTHR30086:SF19">
    <property type="entry name" value="THREONINE EFFLUX PROTEIN"/>
    <property type="match status" value="1"/>
</dbReference>
<evidence type="ECO:0000256" key="4">
    <source>
        <dbReference type="ARBA" id="ARBA00022989"/>
    </source>
</evidence>
<keyword evidence="3 6" id="KW-0812">Transmembrane</keyword>
<feature type="transmembrane region" description="Helical" evidence="6">
    <location>
        <begin position="40"/>
        <end position="63"/>
    </location>
</feature>
<evidence type="ECO:0000256" key="3">
    <source>
        <dbReference type="ARBA" id="ARBA00022692"/>
    </source>
</evidence>
<keyword evidence="5 6" id="KW-0472">Membrane</keyword>
<keyword evidence="2" id="KW-1003">Cell membrane</keyword>
<feature type="transmembrane region" description="Helical" evidence="6">
    <location>
        <begin position="193"/>
        <end position="214"/>
    </location>
</feature>
<dbReference type="PANTHER" id="PTHR30086">
    <property type="entry name" value="ARGININE EXPORTER PROTEIN ARGO"/>
    <property type="match status" value="1"/>
</dbReference>
<gene>
    <name evidence="7" type="ORF">RFH47_13960</name>
</gene>
<comment type="subcellular location">
    <subcellularLocation>
        <location evidence="1">Cell membrane</location>
        <topology evidence="1">Multi-pass membrane protein</topology>
    </subcellularLocation>
</comment>
<evidence type="ECO:0000256" key="6">
    <source>
        <dbReference type="SAM" id="Phobius"/>
    </source>
</evidence>
<evidence type="ECO:0000256" key="1">
    <source>
        <dbReference type="ARBA" id="ARBA00004651"/>
    </source>
</evidence>
<evidence type="ECO:0000256" key="5">
    <source>
        <dbReference type="ARBA" id="ARBA00023136"/>
    </source>
</evidence>
<sequence length="221" mass="24436">MTLLLTICLLHFAAQLTPGPDILLIVRTAATDHIYNSLKVVAGISVGIAAWVCLTLLGFSVLIQQWPWLQQLMMLCGGAFLAKMGYAMVKEGWLVYQHKKKDIQFAITQSSPIENGVAKTSAQYFLLGLYTNLTNPKTLIYFSSVFSLALSSTASPYLKLQLAAIIPLQTFATFSVLAWVLSREAIQKKYQAIAHGLDMISGILFLSFAVILWIDMLHMGF</sequence>
<evidence type="ECO:0000313" key="7">
    <source>
        <dbReference type="EMBL" id="MDQ8936826.1"/>
    </source>
</evidence>
<dbReference type="RefSeq" id="WP_308981942.1">
    <property type="nucleotide sequence ID" value="NZ_JAVIDL010000035.1"/>
</dbReference>
<proteinExistence type="predicted"/>
<comment type="caution">
    <text evidence="7">The sequence shown here is derived from an EMBL/GenBank/DDBJ whole genome shotgun (WGS) entry which is preliminary data.</text>
</comment>
<evidence type="ECO:0000256" key="2">
    <source>
        <dbReference type="ARBA" id="ARBA00022475"/>
    </source>
</evidence>
<dbReference type="EMBL" id="JAVIDL010000035">
    <property type="protein sequence ID" value="MDQ8936826.1"/>
    <property type="molecule type" value="Genomic_DNA"/>
</dbReference>
<protein>
    <submittedName>
        <fullName evidence="7">LysE family transporter</fullName>
    </submittedName>
</protein>
<dbReference type="AlphaFoldDB" id="A0AAW8J9H4"/>
<feature type="transmembrane region" description="Helical" evidence="6">
    <location>
        <begin position="164"/>
        <end position="181"/>
    </location>
</feature>
<dbReference type="GO" id="GO:0005886">
    <property type="term" value="C:plasma membrane"/>
    <property type="evidence" value="ECO:0007669"/>
    <property type="project" value="UniProtKB-SubCell"/>
</dbReference>